<evidence type="ECO:0000313" key="2">
    <source>
        <dbReference type="Proteomes" id="UP001164250"/>
    </source>
</evidence>
<dbReference type="EMBL" id="CM047898">
    <property type="protein sequence ID" value="KAJ0106418.1"/>
    <property type="molecule type" value="Genomic_DNA"/>
</dbReference>
<sequence>MKFRFHNKVPYFPSPFMALRAASLRSIFSFICEEALYNVSSPCVFKWWHKQVVKVIIILLSCNIFLVPGATVATLLMLGALHARRLYDDKKVEEAREKGADIEFKPDVKATFLRMLPLRSISRFWGFLTSVEFPVWMRPYVYKAWAQAFHSNLEEAALPLDEYASLREFFVRTLKQGSRPIDQDPNCLVCPVDGTILRFGELKGVGAMIEQVKGFSYSVSSLLGASTFLPTIAEGEMHEETGEQESILTDNTKKSWWRISLASPKVQDNMSARPMKGLYYCVIYLKPGDYHRIHSPVDWNVLVRRHFSGRLFPLNERATRTIRNLYVENERVVLEGLWQEGYMAIAAIGATNIGSIELFIEPEFKTNRPRKKLLHSEPPEQRVYEPEGVGMMLKKGDEVAAFNMGSTVVLVFQATTLKSLESNDTLSEFSFSIKRGDKIRVGEALGRWQDSCN</sequence>
<reference evidence="2" key="1">
    <citation type="journal article" date="2023" name="G3 (Bethesda)">
        <title>Genome assembly and association tests identify interacting loci associated with vigor, precocity, and sex in interspecific pistachio rootstocks.</title>
        <authorList>
            <person name="Palmer W."/>
            <person name="Jacygrad E."/>
            <person name="Sagayaradj S."/>
            <person name="Cavanaugh K."/>
            <person name="Han R."/>
            <person name="Bertier L."/>
            <person name="Beede B."/>
            <person name="Kafkas S."/>
            <person name="Golino D."/>
            <person name="Preece J."/>
            <person name="Michelmore R."/>
        </authorList>
    </citation>
    <scope>NUCLEOTIDE SEQUENCE [LARGE SCALE GENOMIC DNA]</scope>
</reference>
<dbReference type="Proteomes" id="UP001164250">
    <property type="component" value="Chromosome 2"/>
</dbReference>
<protein>
    <submittedName>
        <fullName evidence="1">Uncharacterized protein</fullName>
    </submittedName>
</protein>
<proteinExistence type="predicted"/>
<evidence type="ECO:0000313" key="1">
    <source>
        <dbReference type="EMBL" id="KAJ0106418.1"/>
    </source>
</evidence>
<gene>
    <name evidence="1" type="ORF">Patl1_18462</name>
</gene>
<comment type="caution">
    <text evidence="1">The sequence shown here is derived from an EMBL/GenBank/DDBJ whole genome shotgun (WGS) entry which is preliminary data.</text>
</comment>
<organism evidence="1 2">
    <name type="scientific">Pistacia atlantica</name>
    <dbReference type="NCBI Taxonomy" id="434234"/>
    <lineage>
        <taxon>Eukaryota</taxon>
        <taxon>Viridiplantae</taxon>
        <taxon>Streptophyta</taxon>
        <taxon>Embryophyta</taxon>
        <taxon>Tracheophyta</taxon>
        <taxon>Spermatophyta</taxon>
        <taxon>Magnoliopsida</taxon>
        <taxon>eudicotyledons</taxon>
        <taxon>Gunneridae</taxon>
        <taxon>Pentapetalae</taxon>
        <taxon>rosids</taxon>
        <taxon>malvids</taxon>
        <taxon>Sapindales</taxon>
        <taxon>Anacardiaceae</taxon>
        <taxon>Pistacia</taxon>
    </lineage>
</organism>
<accession>A0ACC1C2Z2</accession>
<name>A0ACC1C2Z2_9ROSI</name>
<keyword evidence="2" id="KW-1185">Reference proteome</keyword>